<organism evidence="1 2">
    <name type="scientific">Nocardia caishijiensis</name>
    <dbReference type="NCBI Taxonomy" id="184756"/>
    <lineage>
        <taxon>Bacteria</taxon>
        <taxon>Bacillati</taxon>
        <taxon>Actinomycetota</taxon>
        <taxon>Actinomycetes</taxon>
        <taxon>Mycobacteriales</taxon>
        <taxon>Nocardiaceae</taxon>
        <taxon>Nocardia</taxon>
    </lineage>
</organism>
<keyword evidence="2" id="KW-1185">Reference proteome</keyword>
<protein>
    <recommendedName>
        <fullName evidence="3">Peptidase</fullName>
    </recommendedName>
</protein>
<sequence length="321" mass="34003">MLRRFTLAALALLTVTSCGEDSPDRADMPPPPPPAIPAPPPEFWSAPADTEARRATVAQATRQIDVCALLPRDTLATVAQVHSVTVGLDSCRAILGSEAPGAGTTLTWHATLLPPLTPGRGVSKQLGDVTVRLVPDRDDALPRSCGATARFPAGAAFYLGLTTPGQDPCAVADGLLPDMVARWRAAPPQGTSPDTVSTVLLGADPCAVRARLGATVEIGQQRLTQCQFRYRDENITVSYEYRVPAYLAARSTEEKIGDRTVHRSVSVYDSSIPMYTAAVGPELPSESTAFGTRLPIVEVTAASDDVARDVMGHILAIFPPQ</sequence>
<comment type="caution">
    <text evidence="1">The sequence shown here is derived from an EMBL/GenBank/DDBJ whole genome shotgun (WGS) entry which is preliminary data.</text>
</comment>
<dbReference type="Proteomes" id="UP000798951">
    <property type="component" value="Unassembled WGS sequence"/>
</dbReference>
<proteinExistence type="predicted"/>
<name>A0ABQ6YL79_9NOCA</name>
<evidence type="ECO:0000313" key="1">
    <source>
        <dbReference type="EMBL" id="KAF0846549.1"/>
    </source>
</evidence>
<gene>
    <name evidence="1" type="ORF">FNL39_105465</name>
</gene>
<evidence type="ECO:0008006" key="3">
    <source>
        <dbReference type="Google" id="ProtNLM"/>
    </source>
</evidence>
<reference evidence="1 2" key="1">
    <citation type="submission" date="2019-07" db="EMBL/GenBank/DDBJ databases">
        <title>Genomic Encyclopedia of Type Strains, Phase IV (KMG-IV): sequencing the most valuable type-strain genomes for metagenomic binning, comparative biology and taxonomic classification.</title>
        <authorList>
            <person name="Goeker M."/>
        </authorList>
    </citation>
    <scope>NUCLEOTIDE SEQUENCE [LARGE SCALE GENOMIC DNA]</scope>
    <source>
        <strain evidence="1 2">DSM 44831</strain>
    </source>
</reference>
<dbReference type="EMBL" id="VMSD01000005">
    <property type="protein sequence ID" value="KAF0846549.1"/>
    <property type="molecule type" value="Genomic_DNA"/>
</dbReference>
<dbReference type="PROSITE" id="PS51257">
    <property type="entry name" value="PROKAR_LIPOPROTEIN"/>
    <property type="match status" value="1"/>
</dbReference>
<dbReference type="RefSeq" id="WP_067985402.1">
    <property type="nucleotide sequence ID" value="NZ_VMSD01000005.1"/>
</dbReference>
<accession>A0ABQ6YL79</accession>
<evidence type="ECO:0000313" key="2">
    <source>
        <dbReference type="Proteomes" id="UP000798951"/>
    </source>
</evidence>